<evidence type="ECO:0000256" key="1">
    <source>
        <dbReference type="SAM" id="Phobius"/>
    </source>
</evidence>
<evidence type="ECO:0000313" key="4">
    <source>
        <dbReference type="Proteomes" id="UP001500274"/>
    </source>
</evidence>
<dbReference type="Proteomes" id="UP001500274">
    <property type="component" value="Unassembled WGS sequence"/>
</dbReference>
<name>A0ABN3PJD9_9MICO</name>
<organism evidence="3 4">
    <name type="scientific">Microbacterium binotii</name>
    <dbReference type="NCBI Taxonomy" id="462710"/>
    <lineage>
        <taxon>Bacteria</taxon>
        <taxon>Bacillati</taxon>
        <taxon>Actinomycetota</taxon>
        <taxon>Actinomycetes</taxon>
        <taxon>Micrococcales</taxon>
        <taxon>Microbacteriaceae</taxon>
        <taxon>Microbacterium</taxon>
    </lineage>
</organism>
<sequence>MSQPQQQYVYVTRPTDGLAITSFVLALLGFNLLAVIFGHVALARIRRTHAGGAGFAIAGLVIGYLTIAAIAVLILAALGIGIWAVNAS</sequence>
<dbReference type="RefSeq" id="WP_344229370.1">
    <property type="nucleotide sequence ID" value="NZ_BAAARI010000014.1"/>
</dbReference>
<reference evidence="3 4" key="1">
    <citation type="journal article" date="2019" name="Int. J. Syst. Evol. Microbiol.">
        <title>The Global Catalogue of Microorganisms (GCM) 10K type strain sequencing project: providing services to taxonomists for standard genome sequencing and annotation.</title>
        <authorList>
            <consortium name="The Broad Institute Genomics Platform"/>
            <consortium name="The Broad Institute Genome Sequencing Center for Infectious Disease"/>
            <person name="Wu L."/>
            <person name="Ma J."/>
        </authorList>
    </citation>
    <scope>NUCLEOTIDE SEQUENCE [LARGE SCALE GENOMIC DNA]</scope>
    <source>
        <strain evidence="3 4">JCM 16365</strain>
    </source>
</reference>
<accession>A0ABN3PJD9</accession>
<dbReference type="Pfam" id="PF13828">
    <property type="entry name" value="DUF4190"/>
    <property type="match status" value="1"/>
</dbReference>
<feature type="transmembrane region" description="Helical" evidence="1">
    <location>
        <begin position="55"/>
        <end position="85"/>
    </location>
</feature>
<evidence type="ECO:0000313" key="3">
    <source>
        <dbReference type="EMBL" id="GAA2582141.1"/>
    </source>
</evidence>
<keyword evidence="1" id="KW-1133">Transmembrane helix</keyword>
<keyword evidence="4" id="KW-1185">Reference proteome</keyword>
<gene>
    <name evidence="3" type="ORF">GCM10009862_21520</name>
</gene>
<proteinExistence type="predicted"/>
<dbReference type="InterPro" id="IPR025241">
    <property type="entry name" value="DUF4190"/>
</dbReference>
<evidence type="ECO:0000259" key="2">
    <source>
        <dbReference type="Pfam" id="PF13828"/>
    </source>
</evidence>
<feature type="transmembrane region" description="Helical" evidence="1">
    <location>
        <begin position="20"/>
        <end position="43"/>
    </location>
</feature>
<keyword evidence="1" id="KW-0472">Membrane</keyword>
<keyword evidence="1" id="KW-0812">Transmembrane</keyword>
<protein>
    <recommendedName>
        <fullName evidence="2">DUF4190 domain-containing protein</fullName>
    </recommendedName>
</protein>
<comment type="caution">
    <text evidence="3">The sequence shown here is derived from an EMBL/GenBank/DDBJ whole genome shotgun (WGS) entry which is preliminary data.</text>
</comment>
<dbReference type="EMBL" id="BAAARI010000014">
    <property type="protein sequence ID" value="GAA2582141.1"/>
    <property type="molecule type" value="Genomic_DNA"/>
</dbReference>
<feature type="domain" description="DUF4190" evidence="2">
    <location>
        <begin position="18"/>
        <end position="73"/>
    </location>
</feature>